<evidence type="ECO:0000313" key="2">
    <source>
        <dbReference type="EMBL" id="EWY85876.1"/>
    </source>
</evidence>
<proteinExistence type="predicted"/>
<keyword evidence="1" id="KW-0732">Signal</keyword>
<dbReference type="InterPro" id="IPR012334">
    <property type="entry name" value="Pectin_lyas_fold"/>
</dbReference>
<dbReference type="AlphaFoldDB" id="W9I066"/>
<name>W9I066_FUSOX</name>
<sequence length="63" mass="6503">MRLSVISALVAVGSALQAATQLSSKVGTLTTRQAKASIKTYNIADYGAKANTKTDSSMAIQKA</sequence>
<evidence type="ECO:0000313" key="3">
    <source>
        <dbReference type="Proteomes" id="UP000030753"/>
    </source>
</evidence>
<evidence type="ECO:0000256" key="1">
    <source>
        <dbReference type="SAM" id="SignalP"/>
    </source>
</evidence>
<reference evidence="2 3" key="1">
    <citation type="submission" date="2011-06" db="EMBL/GenBank/DDBJ databases">
        <title>The Genome Sequence of Fusarium oxysporum FOSC 3-a.</title>
        <authorList>
            <consortium name="The Broad Institute Genome Sequencing Platform"/>
            <person name="Ma L.-J."/>
            <person name="Gale L.R."/>
            <person name="Schwartz D.C."/>
            <person name="Zhou S."/>
            <person name="Corby-Kistler H."/>
            <person name="Young S.K."/>
            <person name="Zeng Q."/>
            <person name="Gargeya S."/>
            <person name="Fitzgerald M."/>
            <person name="Haas B."/>
            <person name="Abouelleil A."/>
            <person name="Alvarado L."/>
            <person name="Arachchi H.M."/>
            <person name="Berlin A."/>
            <person name="Brown A."/>
            <person name="Chapman S.B."/>
            <person name="Chen Z."/>
            <person name="Dunbar C."/>
            <person name="Freedman E."/>
            <person name="Gearin G."/>
            <person name="Gellesch M."/>
            <person name="Goldberg J."/>
            <person name="Griggs A."/>
            <person name="Gujja S."/>
            <person name="Heiman D."/>
            <person name="Howarth C."/>
            <person name="Larson L."/>
            <person name="Lui A."/>
            <person name="MacDonald P.J.P."/>
            <person name="Mehta T."/>
            <person name="Montmayeur A."/>
            <person name="Murphy C."/>
            <person name="Neiman D."/>
            <person name="Pearson M."/>
            <person name="Priest M."/>
            <person name="Roberts A."/>
            <person name="Saif S."/>
            <person name="Shea T."/>
            <person name="Shenoy N."/>
            <person name="Sisk P."/>
            <person name="Stolte C."/>
            <person name="Sykes S."/>
            <person name="Wortman J."/>
            <person name="Nusbaum C."/>
            <person name="Birren B."/>
        </authorList>
    </citation>
    <scope>NUCLEOTIDE SEQUENCE [LARGE SCALE GENOMIC DNA]</scope>
    <source>
        <strain evidence="3">FOSC 3-a</strain>
    </source>
</reference>
<dbReference type="Gene3D" id="2.160.20.10">
    <property type="entry name" value="Single-stranded right-handed beta-helix, Pectin lyase-like"/>
    <property type="match status" value="1"/>
</dbReference>
<feature type="signal peptide" evidence="1">
    <location>
        <begin position="1"/>
        <end position="15"/>
    </location>
</feature>
<accession>W9I066</accession>
<organism evidence="2 3">
    <name type="scientific">Fusarium oxysporum NRRL 32931</name>
    <dbReference type="NCBI Taxonomy" id="660029"/>
    <lineage>
        <taxon>Eukaryota</taxon>
        <taxon>Fungi</taxon>
        <taxon>Dikarya</taxon>
        <taxon>Ascomycota</taxon>
        <taxon>Pezizomycotina</taxon>
        <taxon>Sordariomycetes</taxon>
        <taxon>Hypocreomycetidae</taxon>
        <taxon>Hypocreales</taxon>
        <taxon>Nectriaceae</taxon>
        <taxon>Fusarium</taxon>
        <taxon>Fusarium oxysporum species complex</taxon>
    </lineage>
</organism>
<dbReference type="EMBL" id="JH717845">
    <property type="protein sequence ID" value="EWY85876.1"/>
    <property type="molecule type" value="Genomic_DNA"/>
</dbReference>
<dbReference type="InterPro" id="IPR011050">
    <property type="entry name" value="Pectin_lyase_fold/virulence"/>
</dbReference>
<dbReference type="SUPFAM" id="SSF51126">
    <property type="entry name" value="Pectin lyase-like"/>
    <property type="match status" value="1"/>
</dbReference>
<dbReference type="Proteomes" id="UP000030753">
    <property type="component" value="Unassembled WGS sequence"/>
</dbReference>
<evidence type="ECO:0008006" key="4">
    <source>
        <dbReference type="Google" id="ProtNLM"/>
    </source>
</evidence>
<protein>
    <recommendedName>
        <fullName evidence="4">Pectate lyase</fullName>
    </recommendedName>
</protein>
<dbReference type="HOGENOM" id="CLU_2885821_0_0_1"/>
<gene>
    <name evidence="2" type="ORF">FOYG_10547</name>
</gene>
<feature type="chain" id="PRO_5013243603" description="Pectate lyase" evidence="1">
    <location>
        <begin position="16"/>
        <end position="63"/>
    </location>
</feature>